<comment type="subcellular location">
    <subcellularLocation>
        <location evidence="1">Endomembrane system</location>
        <topology evidence="1">Multi-pass membrane protein</topology>
    </subcellularLocation>
</comment>
<feature type="region of interest" description="Disordered" evidence="12">
    <location>
        <begin position="1"/>
        <end position="256"/>
    </location>
</feature>
<keyword evidence="15" id="KW-1185">Reference proteome</keyword>
<dbReference type="EMBL" id="JAPDRK010000001">
    <property type="protein sequence ID" value="KAJ9616796.1"/>
    <property type="molecule type" value="Genomic_DNA"/>
</dbReference>
<feature type="domain" description="Palmitoyltransferase DHHC" evidence="13">
    <location>
        <begin position="395"/>
        <end position="519"/>
    </location>
</feature>
<dbReference type="GO" id="GO:0019706">
    <property type="term" value="F:protein-cysteine S-palmitoyltransferase activity"/>
    <property type="evidence" value="ECO:0007669"/>
    <property type="project" value="UniProtKB-EC"/>
</dbReference>
<evidence type="ECO:0000256" key="2">
    <source>
        <dbReference type="ARBA" id="ARBA00022679"/>
    </source>
</evidence>
<evidence type="ECO:0000313" key="14">
    <source>
        <dbReference type="EMBL" id="KAJ9616796.1"/>
    </source>
</evidence>
<proteinExistence type="inferred from homology"/>
<feature type="compositionally biased region" description="Basic and acidic residues" evidence="12">
    <location>
        <begin position="564"/>
        <end position="589"/>
    </location>
</feature>
<keyword evidence="5 11" id="KW-0472">Membrane</keyword>
<dbReference type="InterPro" id="IPR001594">
    <property type="entry name" value="Palmitoyltrfase_DHHC"/>
</dbReference>
<feature type="region of interest" description="Disordered" evidence="12">
    <location>
        <begin position="564"/>
        <end position="613"/>
    </location>
</feature>
<comment type="catalytic activity">
    <reaction evidence="10 11">
        <text>L-cysteinyl-[protein] + hexadecanoyl-CoA = S-hexadecanoyl-L-cysteinyl-[protein] + CoA</text>
        <dbReference type="Rhea" id="RHEA:36683"/>
        <dbReference type="Rhea" id="RHEA-COMP:10131"/>
        <dbReference type="Rhea" id="RHEA-COMP:11032"/>
        <dbReference type="ChEBI" id="CHEBI:29950"/>
        <dbReference type="ChEBI" id="CHEBI:57287"/>
        <dbReference type="ChEBI" id="CHEBI:57379"/>
        <dbReference type="ChEBI" id="CHEBI:74151"/>
        <dbReference type="EC" id="2.3.1.225"/>
    </reaction>
</comment>
<evidence type="ECO:0000256" key="12">
    <source>
        <dbReference type="SAM" id="MobiDB-lite"/>
    </source>
</evidence>
<evidence type="ECO:0000256" key="7">
    <source>
        <dbReference type="ARBA" id="ARBA00023288"/>
    </source>
</evidence>
<evidence type="ECO:0000256" key="6">
    <source>
        <dbReference type="ARBA" id="ARBA00023139"/>
    </source>
</evidence>
<evidence type="ECO:0000256" key="4">
    <source>
        <dbReference type="ARBA" id="ARBA00022989"/>
    </source>
</evidence>
<dbReference type="EC" id="2.3.1.225" evidence="11"/>
<organism evidence="14 15">
    <name type="scientific">Cladophialophora chaetospira</name>
    <dbReference type="NCBI Taxonomy" id="386627"/>
    <lineage>
        <taxon>Eukaryota</taxon>
        <taxon>Fungi</taxon>
        <taxon>Dikarya</taxon>
        <taxon>Ascomycota</taxon>
        <taxon>Pezizomycotina</taxon>
        <taxon>Eurotiomycetes</taxon>
        <taxon>Chaetothyriomycetidae</taxon>
        <taxon>Chaetothyriales</taxon>
        <taxon>Herpotrichiellaceae</taxon>
        <taxon>Cladophialophora</taxon>
    </lineage>
</organism>
<keyword evidence="4 11" id="KW-1133">Transmembrane helix</keyword>
<dbReference type="AlphaFoldDB" id="A0AA39CR19"/>
<gene>
    <name evidence="14" type="primary">ERF2</name>
    <name evidence="14" type="ORF">H2200_000515</name>
</gene>
<dbReference type="InterPro" id="IPR039859">
    <property type="entry name" value="PFA4/ZDH16/20/ERF2-like"/>
</dbReference>
<dbReference type="PANTHER" id="PTHR22883:SF43">
    <property type="entry name" value="PALMITOYLTRANSFERASE APP"/>
    <property type="match status" value="1"/>
</dbReference>
<keyword evidence="7" id="KW-0449">Lipoprotein</keyword>
<comment type="domain">
    <text evidence="11">The DHHC domain is required for palmitoyltransferase activity.</text>
</comment>
<comment type="caution">
    <text evidence="14">The sequence shown here is derived from an EMBL/GenBank/DDBJ whole genome shotgun (WGS) entry which is preliminary data.</text>
</comment>
<name>A0AA39CR19_9EURO</name>
<evidence type="ECO:0000256" key="10">
    <source>
        <dbReference type="ARBA" id="ARBA00048048"/>
    </source>
</evidence>
<dbReference type="Pfam" id="PF01529">
    <property type="entry name" value="DHHC"/>
    <property type="match status" value="1"/>
</dbReference>
<reference evidence="14" key="1">
    <citation type="submission" date="2022-10" db="EMBL/GenBank/DDBJ databases">
        <title>Culturing micro-colonial fungi from biological soil crusts in the Mojave desert and describing Neophaeococcomyces mojavensis, and introducing the new genera and species Taxawa tesnikishii.</title>
        <authorList>
            <person name="Kurbessoian T."/>
            <person name="Stajich J.E."/>
        </authorList>
    </citation>
    <scope>NUCLEOTIDE SEQUENCE</scope>
    <source>
        <strain evidence="14">TK_41</strain>
    </source>
</reference>
<keyword evidence="2 11" id="KW-0808">Transferase</keyword>
<feature type="transmembrane region" description="Helical" evidence="11">
    <location>
        <begin position="484"/>
        <end position="506"/>
    </location>
</feature>
<evidence type="ECO:0000256" key="5">
    <source>
        <dbReference type="ARBA" id="ARBA00023136"/>
    </source>
</evidence>
<feature type="compositionally biased region" description="Polar residues" evidence="12">
    <location>
        <begin position="80"/>
        <end position="96"/>
    </location>
</feature>
<evidence type="ECO:0000256" key="3">
    <source>
        <dbReference type="ARBA" id="ARBA00022692"/>
    </source>
</evidence>
<dbReference type="GO" id="GO:0005783">
    <property type="term" value="C:endoplasmic reticulum"/>
    <property type="evidence" value="ECO:0007669"/>
    <property type="project" value="TreeGrafter"/>
</dbReference>
<comment type="similarity">
    <text evidence="9">Belongs to the DHHC palmitoyltransferase family. ERF2/ZDHHC9 subfamily.</text>
</comment>
<keyword evidence="8 11" id="KW-0012">Acyltransferase</keyword>
<feature type="compositionally biased region" description="Polar residues" evidence="12">
    <location>
        <begin position="160"/>
        <end position="170"/>
    </location>
</feature>
<evidence type="ECO:0000259" key="13">
    <source>
        <dbReference type="Pfam" id="PF01529"/>
    </source>
</evidence>
<keyword evidence="3 11" id="KW-0812">Transmembrane</keyword>
<evidence type="ECO:0000256" key="1">
    <source>
        <dbReference type="ARBA" id="ARBA00004127"/>
    </source>
</evidence>
<feature type="compositionally biased region" description="Low complexity" evidence="12">
    <location>
        <begin position="59"/>
        <end position="79"/>
    </location>
</feature>
<feature type="transmembrane region" description="Helical" evidence="11">
    <location>
        <begin position="325"/>
        <end position="347"/>
    </location>
</feature>
<keyword evidence="6" id="KW-0564">Palmitate</keyword>
<feature type="transmembrane region" description="Helical" evidence="11">
    <location>
        <begin position="439"/>
        <end position="464"/>
    </location>
</feature>
<sequence>MAGRPETARSEISSAISDDGYGSRPQSGVPLPALPNPPALQHGYAHLRGITQPTNRSIRSNPPTAAPAAPSSTAGSSRPQSPVSQGSRTHVPSLTAQGFFKPMSSQRLQAQRLRRPLGTRTMQPPAPIPDNDVDEDARSVASSRQGPFHAMPRSHRPAPSITTEYTQSDIPDTADAASPDFTSHHEPETQLVNGATPQKPHRPSRLNIATTHKAGDPPQKSPLSFRSGLSLGSKHRLESTGHQPLSSNVTSPAYPPETNVEVAKKSALGKNYEYFEGNTIFWLGGRIQNARDRPVNIATGVVLVLPAILFFVYSASWLWHHVSPAVPLIFAYLFFICLSSFLHASLVDPGVFPRNIHPFPPEAVDDPLALGPPTNDWVMVRLATSQTAAMDVPVKYCKTCNIWRPPRCYHCRVCDNCVETLDHHCVWLNNCVGRRNYRYFFTFVSSATILGLYLAFACLGHVIAYHHQRHVSLGTAINHNHVPFAMFIYGLLAFAYPFALWMYHLLLVGKGETTREYLASRRFPKAERHRPFTQGNLIKNWITVLGRPKPPTYLHFKRKYEEGDQRFGSRRGDRQAKSAEETKNGEMEMKPVQGSQKAFEGPTGRIFSKKEAR</sequence>
<feature type="compositionally biased region" description="Polar residues" evidence="12">
    <location>
        <begin position="240"/>
        <end position="251"/>
    </location>
</feature>
<feature type="transmembrane region" description="Helical" evidence="11">
    <location>
        <begin position="295"/>
        <end position="319"/>
    </location>
</feature>
<dbReference type="PROSITE" id="PS50216">
    <property type="entry name" value="DHHC"/>
    <property type="match status" value="1"/>
</dbReference>
<evidence type="ECO:0000256" key="11">
    <source>
        <dbReference type="RuleBase" id="RU079119"/>
    </source>
</evidence>
<evidence type="ECO:0000256" key="9">
    <source>
        <dbReference type="ARBA" id="ARBA00023463"/>
    </source>
</evidence>
<protein>
    <recommendedName>
        <fullName evidence="11">Palmitoyltransferase</fullName>
        <ecNumber evidence="11">2.3.1.225</ecNumber>
    </recommendedName>
</protein>
<dbReference type="PANTHER" id="PTHR22883">
    <property type="entry name" value="ZINC FINGER DHHC DOMAIN CONTAINING PROTEIN"/>
    <property type="match status" value="1"/>
</dbReference>
<accession>A0AA39CR19</accession>
<evidence type="ECO:0000313" key="15">
    <source>
        <dbReference type="Proteomes" id="UP001172673"/>
    </source>
</evidence>
<dbReference type="GO" id="GO:0005794">
    <property type="term" value="C:Golgi apparatus"/>
    <property type="evidence" value="ECO:0007669"/>
    <property type="project" value="TreeGrafter"/>
</dbReference>
<dbReference type="Proteomes" id="UP001172673">
    <property type="component" value="Unassembled WGS sequence"/>
</dbReference>
<evidence type="ECO:0000256" key="8">
    <source>
        <dbReference type="ARBA" id="ARBA00023315"/>
    </source>
</evidence>
<dbReference type="GO" id="GO:0006612">
    <property type="term" value="P:protein targeting to membrane"/>
    <property type="evidence" value="ECO:0007669"/>
    <property type="project" value="TreeGrafter"/>
</dbReference>